<protein>
    <submittedName>
        <fullName evidence="2">Nuclear transport factor 2 family protein</fullName>
    </submittedName>
</protein>
<dbReference type="RefSeq" id="WP_149612546.1">
    <property type="nucleotide sequence ID" value="NZ_VTUX01000008.1"/>
</dbReference>
<keyword evidence="3" id="KW-1185">Reference proteome</keyword>
<sequence>MNNKNQVEREALDTYERFVALRDSIDAGTAGWHQMADFFTEDGVYIDPAWGRQEGRETMREFFVKSMAGLTGYGWTTPERWTMVDGHRLVSHWDQVLGEKPDGGQWVVPGLSILYYAGDGLFCYSHDYLNMTLIGETLKAMAWQPPPEFNMPPAKPDWDTHLPAAWSHLCDGPNF</sequence>
<evidence type="ECO:0000313" key="3">
    <source>
        <dbReference type="Proteomes" id="UP000323708"/>
    </source>
</evidence>
<accession>A0A5B0WS21</accession>
<evidence type="ECO:0000259" key="1">
    <source>
        <dbReference type="Pfam" id="PF12680"/>
    </source>
</evidence>
<evidence type="ECO:0000313" key="2">
    <source>
        <dbReference type="EMBL" id="KAA1189248.1"/>
    </source>
</evidence>
<comment type="caution">
    <text evidence="2">The sequence shown here is derived from an EMBL/GenBank/DDBJ whole genome shotgun (WGS) entry which is preliminary data.</text>
</comment>
<organism evidence="2 3">
    <name type="scientific">Pseudohalioglobus sediminis</name>
    <dbReference type="NCBI Taxonomy" id="2606449"/>
    <lineage>
        <taxon>Bacteria</taxon>
        <taxon>Pseudomonadati</taxon>
        <taxon>Pseudomonadota</taxon>
        <taxon>Gammaproteobacteria</taxon>
        <taxon>Cellvibrionales</taxon>
        <taxon>Halieaceae</taxon>
        <taxon>Pseudohalioglobus</taxon>
    </lineage>
</organism>
<dbReference type="SUPFAM" id="SSF54427">
    <property type="entry name" value="NTF2-like"/>
    <property type="match status" value="1"/>
</dbReference>
<dbReference type="Gene3D" id="3.10.450.50">
    <property type="match status" value="1"/>
</dbReference>
<proteinExistence type="predicted"/>
<dbReference type="Proteomes" id="UP000323708">
    <property type="component" value="Unassembled WGS sequence"/>
</dbReference>
<dbReference type="AlphaFoldDB" id="A0A5B0WS21"/>
<reference evidence="2 3" key="1">
    <citation type="submission" date="2019-09" db="EMBL/GenBank/DDBJ databases">
        <authorList>
            <person name="Chen X.-Y."/>
        </authorList>
    </citation>
    <scope>NUCLEOTIDE SEQUENCE [LARGE SCALE GENOMIC DNA]</scope>
    <source>
        <strain evidence="2 3">NY5</strain>
    </source>
</reference>
<dbReference type="InterPro" id="IPR032710">
    <property type="entry name" value="NTF2-like_dom_sf"/>
</dbReference>
<dbReference type="EMBL" id="VTUX01000008">
    <property type="protein sequence ID" value="KAA1189248.1"/>
    <property type="molecule type" value="Genomic_DNA"/>
</dbReference>
<gene>
    <name evidence="2" type="ORF">F0M18_16380</name>
</gene>
<name>A0A5B0WS21_9GAMM</name>
<dbReference type="InterPro" id="IPR037401">
    <property type="entry name" value="SnoaL-like"/>
</dbReference>
<feature type="domain" description="SnoaL-like" evidence="1">
    <location>
        <begin position="31"/>
        <end position="116"/>
    </location>
</feature>
<dbReference type="Pfam" id="PF12680">
    <property type="entry name" value="SnoaL_2"/>
    <property type="match status" value="1"/>
</dbReference>